<dbReference type="AlphaFoldDB" id="A0A0S1B0W5"/>
<keyword evidence="9 11" id="KW-0472">Membrane</keyword>
<evidence type="ECO:0000256" key="4">
    <source>
        <dbReference type="ARBA" id="ARBA00022496"/>
    </source>
</evidence>
<feature type="domain" description="TonB-dependent receptor-like beta-barrel" evidence="14">
    <location>
        <begin position="304"/>
        <end position="791"/>
    </location>
</feature>
<dbReference type="Gene3D" id="2.40.170.20">
    <property type="entry name" value="TonB-dependent receptor, beta-barrel domain"/>
    <property type="match status" value="2"/>
</dbReference>
<keyword evidence="16" id="KW-0675">Receptor</keyword>
<dbReference type="InterPro" id="IPR012910">
    <property type="entry name" value="Plug_dom"/>
</dbReference>
<dbReference type="KEGG" id="sacz:AOT14_22370"/>
<evidence type="ECO:0000256" key="10">
    <source>
        <dbReference type="ARBA" id="ARBA00023237"/>
    </source>
</evidence>
<dbReference type="GO" id="GO:0006826">
    <property type="term" value="P:iron ion transport"/>
    <property type="evidence" value="ECO:0007669"/>
    <property type="project" value="UniProtKB-KW"/>
</dbReference>
<gene>
    <name evidence="16" type="ORF">AOT14_22370</name>
</gene>
<evidence type="ECO:0000256" key="2">
    <source>
        <dbReference type="ARBA" id="ARBA00022448"/>
    </source>
</evidence>
<evidence type="ECO:0000256" key="13">
    <source>
        <dbReference type="SAM" id="SignalP"/>
    </source>
</evidence>
<dbReference type="PANTHER" id="PTHR32552:SF81">
    <property type="entry name" value="TONB-DEPENDENT OUTER MEMBRANE RECEPTOR"/>
    <property type="match status" value="1"/>
</dbReference>
<dbReference type="PROSITE" id="PS52016">
    <property type="entry name" value="TONB_DEPENDENT_REC_3"/>
    <property type="match status" value="1"/>
</dbReference>
<evidence type="ECO:0000256" key="7">
    <source>
        <dbReference type="ARBA" id="ARBA00023065"/>
    </source>
</evidence>
<keyword evidence="5 11" id="KW-0812">Transmembrane</keyword>
<evidence type="ECO:0000256" key="1">
    <source>
        <dbReference type="ARBA" id="ARBA00004571"/>
    </source>
</evidence>
<dbReference type="InterPro" id="IPR036942">
    <property type="entry name" value="Beta-barrel_TonB_sf"/>
</dbReference>
<dbReference type="SUPFAM" id="SSF56935">
    <property type="entry name" value="Porins"/>
    <property type="match status" value="1"/>
</dbReference>
<keyword evidence="2 11" id="KW-0813">Transport</keyword>
<reference evidence="16 17" key="1">
    <citation type="journal article" date="2015" name="Genome Announc.">
        <title>Complete Genome Sequencing of Stenotrophomonas acidaminiphila ZAC14D2_NAIMI4_2, a Multidrug-Resistant Strain Isolated from Sediments of a Polluted River in Mexico, Uncovers New Antibiotic Resistance Genes and a Novel Class-II Lasso Peptide Biosynthesis Gene Cluster.</title>
        <authorList>
            <person name="Vinuesa P."/>
            <person name="Ochoa-Sanchez L.E."/>
        </authorList>
    </citation>
    <scope>NUCLEOTIDE SEQUENCE [LARGE SCALE GENOMIC DNA]</scope>
    <source>
        <strain evidence="16 17">ZAC14D2_NAIMI4_2</strain>
    </source>
</reference>
<proteinExistence type="inferred from homology"/>
<keyword evidence="10 11" id="KW-0998">Cell outer membrane</keyword>
<dbReference type="PANTHER" id="PTHR32552">
    <property type="entry name" value="FERRICHROME IRON RECEPTOR-RELATED"/>
    <property type="match status" value="1"/>
</dbReference>
<evidence type="ECO:0000256" key="9">
    <source>
        <dbReference type="ARBA" id="ARBA00023136"/>
    </source>
</evidence>
<organism evidence="16 17">
    <name type="scientific">Stenotrophomonas acidaminiphila</name>
    <dbReference type="NCBI Taxonomy" id="128780"/>
    <lineage>
        <taxon>Bacteria</taxon>
        <taxon>Pseudomonadati</taxon>
        <taxon>Pseudomonadota</taxon>
        <taxon>Gammaproteobacteria</taxon>
        <taxon>Lysobacterales</taxon>
        <taxon>Lysobacteraceae</taxon>
        <taxon>Stenotrophomonas</taxon>
    </lineage>
</organism>
<keyword evidence="13" id="KW-0732">Signal</keyword>
<evidence type="ECO:0000259" key="15">
    <source>
        <dbReference type="Pfam" id="PF07715"/>
    </source>
</evidence>
<name>A0A0S1B0W5_9GAMM</name>
<comment type="similarity">
    <text evidence="11 12">Belongs to the TonB-dependent receptor family.</text>
</comment>
<evidence type="ECO:0000313" key="16">
    <source>
        <dbReference type="EMBL" id="ALJ28610.1"/>
    </source>
</evidence>
<keyword evidence="17" id="KW-1185">Reference proteome</keyword>
<protein>
    <submittedName>
        <fullName evidence="16">TonB-dependent receptor</fullName>
    </submittedName>
</protein>
<evidence type="ECO:0000256" key="8">
    <source>
        <dbReference type="ARBA" id="ARBA00023077"/>
    </source>
</evidence>
<comment type="subcellular location">
    <subcellularLocation>
        <location evidence="1 11">Cell outer membrane</location>
        <topology evidence="1 11">Multi-pass membrane protein</topology>
    </subcellularLocation>
</comment>
<dbReference type="Pfam" id="PF07715">
    <property type="entry name" value="Plug"/>
    <property type="match status" value="1"/>
</dbReference>
<evidence type="ECO:0000259" key="14">
    <source>
        <dbReference type="Pfam" id="PF00593"/>
    </source>
</evidence>
<dbReference type="Pfam" id="PF00593">
    <property type="entry name" value="TonB_dep_Rec_b-barrel"/>
    <property type="match status" value="1"/>
</dbReference>
<dbReference type="GO" id="GO:0009279">
    <property type="term" value="C:cell outer membrane"/>
    <property type="evidence" value="ECO:0007669"/>
    <property type="project" value="UniProtKB-SubCell"/>
</dbReference>
<keyword evidence="3 11" id="KW-1134">Transmembrane beta strand</keyword>
<sequence precursor="true">MGKGNAMTYNRLSRGVRRALLTSLLATPALAVQAQVQHPPPAPPEAIELDRIVVTAQSREQELKDVPIALQVVGQSVIEQTMAENLGDLDSFVPGLSISDDQPTQASFKLRGLSTGDFGIGTDPTVGVYVDGVYAGRGGGTVLPFLDVERIEVLKGPQGTLFGRNTAAGAVSIVTRRPDDQFGGRARVRVGNHGKQYFDGMLNLPAGETTAFRFNAMNSQTDGWVRDATTGRPLDDGRNWATRAALRWDIDDNTQMLLSWDHEDLDQRSRPAIGIVALPPAPGLPPVPADPAHYQDPIGHAAHTDVADNNETRTFDGATLILDHAFEWGHLVSTSAWRSFDTYNRAEEDGTHRRELYLDTINIEDNTTWYQEFKFSGNTGRLDWVAGASWFQEKARQSSVVDLTSDSINTAAAGLYGMPLFGMLQDAADFYGLPVQLFGHPWREAYDNTVDSTAYALFGDVIWHATDTLNLTFGLRYTRDRKAFTWFNDHHRADALNQALQALEQYGVLPQPVPCQALGLCAMDTDGDGLIPIDAAFLAGFDLAFSDPVSMANKGVTNRASHAWSDWSPRLVIDYHPSADTMLFASVAKGYKAGGYNAFSPGASFANESVWNFEAGIKRDLRDLRIQYEASVFHYVYDNRQAIRLDTTSDIPRYVVSTSDLAAHGVDFSARWQASDHLSIDVAVEWIDSTYKNYVTPEGIDLGGQPTGEPSLSFAAGAAYTVPLGAHGELMFSARHSYGGSARCNAGSLSQGNCGRYAAFTIGEERNRTDLYLRWRSPSTHWGVAAYANNVFDNRYVNGLYTYGTTVVGTTAAGVSEPRFYGMELMYRF</sequence>
<evidence type="ECO:0000256" key="12">
    <source>
        <dbReference type="RuleBase" id="RU003357"/>
    </source>
</evidence>
<keyword evidence="8 12" id="KW-0798">TonB box</keyword>
<feature type="chain" id="PRO_5006588673" evidence="13">
    <location>
        <begin position="35"/>
        <end position="829"/>
    </location>
</feature>
<evidence type="ECO:0000313" key="17">
    <source>
        <dbReference type="Proteomes" id="UP000061010"/>
    </source>
</evidence>
<dbReference type="EMBL" id="CP012900">
    <property type="protein sequence ID" value="ALJ28610.1"/>
    <property type="molecule type" value="Genomic_DNA"/>
</dbReference>
<feature type="domain" description="TonB-dependent receptor plug" evidence="15">
    <location>
        <begin position="63"/>
        <end position="170"/>
    </location>
</feature>
<evidence type="ECO:0000256" key="5">
    <source>
        <dbReference type="ARBA" id="ARBA00022692"/>
    </source>
</evidence>
<dbReference type="PATRIC" id="fig|128780.6.peg.2253"/>
<feature type="signal peptide" evidence="13">
    <location>
        <begin position="1"/>
        <end position="34"/>
    </location>
</feature>
<dbReference type="InterPro" id="IPR039426">
    <property type="entry name" value="TonB-dep_rcpt-like"/>
</dbReference>
<keyword evidence="6" id="KW-0408">Iron</keyword>
<evidence type="ECO:0000256" key="11">
    <source>
        <dbReference type="PROSITE-ProRule" id="PRU01360"/>
    </source>
</evidence>
<evidence type="ECO:0000256" key="6">
    <source>
        <dbReference type="ARBA" id="ARBA00023004"/>
    </source>
</evidence>
<dbReference type="InterPro" id="IPR000531">
    <property type="entry name" value="Beta-barrel_TonB"/>
</dbReference>
<evidence type="ECO:0000256" key="3">
    <source>
        <dbReference type="ARBA" id="ARBA00022452"/>
    </source>
</evidence>
<dbReference type="Proteomes" id="UP000061010">
    <property type="component" value="Chromosome"/>
</dbReference>
<accession>A0A0S1B0W5</accession>
<keyword evidence="7" id="KW-0406">Ion transport</keyword>
<keyword evidence="4" id="KW-0410">Iron transport</keyword>